<accession>A0A1I2Y134</accession>
<reference evidence="2 3" key="1">
    <citation type="submission" date="2016-10" db="EMBL/GenBank/DDBJ databases">
        <authorList>
            <person name="de Groot N.N."/>
        </authorList>
    </citation>
    <scope>NUCLEOTIDE SEQUENCE [LARGE SCALE GENOMIC DNA]</scope>
    <source>
        <strain evidence="2 3">CGMCC 1.6848</strain>
    </source>
</reference>
<dbReference type="RefSeq" id="WP_092842738.1">
    <property type="nucleotide sequence ID" value="NZ_FOPY01000001.1"/>
</dbReference>
<evidence type="ECO:0008006" key="4">
    <source>
        <dbReference type="Google" id="ProtNLM"/>
    </source>
</evidence>
<feature type="chain" id="PRO_5011624090" description="DUF3108 domain-containing protein" evidence="1">
    <location>
        <begin position="36"/>
        <end position="237"/>
    </location>
</feature>
<feature type="signal peptide" evidence="1">
    <location>
        <begin position="1"/>
        <end position="35"/>
    </location>
</feature>
<evidence type="ECO:0000256" key="1">
    <source>
        <dbReference type="SAM" id="SignalP"/>
    </source>
</evidence>
<evidence type="ECO:0000313" key="3">
    <source>
        <dbReference type="Proteomes" id="UP000199040"/>
    </source>
</evidence>
<dbReference type="Proteomes" id="UP000199040">
    <property type="component" value="Unassembled WGS sequence"/>
</dbReference>
<dbReference type="EMBL" id="FOPY01000001">
    <property type="protein sequence ID" value="SFH19059.1"/>
    <property type="molecule type" value="Genomic_DNA"/>
</dbReference>
<dbReference type="STRING" id="442341.SAMN04487959_101158"/>
<keyword evidence="1" id="KW-0732">Signal</keyword>
<proteinExistence type="predicted"/>
<sequence length="237" mass="26609">MAPLPRVLSLQPVCRPVVAWLLLTCLALLPSLSHASATPFQANYALSIDGWPDASIQHTLSRHGSTWESEMRAAIAIAEGNERSRFRLYNEKVESLQFVSGYRLLGLGKRYSLSAEDLRALPDRQTALFALSRQVRTARCTHPQVSPCTIRYLDHKGDEEILDYRIVAHPDVTLPIGTLPGIRIDAWDPGKRDRHLIMTFHADIPGLLLSMEYRREGEIASRLTLTDLSLPTTDQFP</sequence>
<dbReference type="AlphaFoldDB" id="A0A1I2Y134"/>
<protein>
    <recommendedName>
        <fullName evidence="4">DUF3108 domain-containing protein</fullName>
    </recommendedName>
</protein>
<evidence type="ECO:0000313" key="2">
    <source>
        <dbReference type="EMBL" id="SFH19059.1"/>
    </source>
</evidence>
<name>A0A1I2Y134_9GAMM</name>
<keyword evidence="3" id="KW-1185">Reference proteome</keyword>
<organism evidence="2 3">
    <name type="scientific">Modicisalibacter xianhensis</name>
    <dbReference type="NCBI Taxonomy" id="442341"/>
    <lineage>
        <taxon>Bacteria</taxon>
        <taxon>Pseudomonadati</taxon>
        <taxon>Pseudomonadota</taxon>
        <taxon>Gammaproteobacteria</taxon>
        <taxon>Oceanospirillales</taxon>
        <taxon>Halomonadaceae</taxon>
        <taxon>Modicisalibacter</taxon>
    </lineage>
</organism>
<gene>
    <name evidence="2" type="ORF">SAMN04487959_101158</name>
</gene>